<sequence>MRWEAKRRSVSEAVVVSIPVGIIGLLLSRRSRQTLPQPIDLLGLENETVTTFHSASAVLSQRMDYDKALPQTPSRPSFSMRDEDLFSFPPDARGRRRPISLLSPSIKPPPNIYLHRRVSSLNALGCYTSIPRSPLNKGDLRIVNLTDQDTFFLQQISTPTSSSSFQTCVDRPDYVAGNRGSPDNVKVGRSSFRLTGNNSKKTSLRLSTRYSLHTLSDRATAEKISKEYEIATSLPMGPMDSHQCPKLEKHQSFTNFRPQPSKLAINIPMKLLYLDPSQKSALSEVDRGPETALPPYSSPGNGYPLGPSMFL</sequence>
<name>A0AAV4ZX15_9AGAM</name>
<proteinExistence type="predicted"/>
<evidence type="ECO:0000313" key="2">
    <source>
        <dbReference type="EMBL" id="GJJ06509.1"/>
    </source>
</evidence>
<feature type="region of interest" description="Disordered" evidence="1">
    <location>
        <begin position="69"/>
        <end position="89"/>
    </location>
</feature>
<protein>
    <submittedName>
        <fullName evidence="2">Uncharacterized protein</fullName>
    </submittedName>
</protein>
<reference evidence="2" key="1">
    <citation type="submission" date="2021-10" db="EMBL/GenBank/DDBJ databases">
        <title>De novo Genome Assembly of Clathrus columnatus (Basidiomycota, Fungi) Using Illumina and Nanopore Sequence Data.</title>
        <authorList>
            <person name="Ogiso-Tanaka E."/>
            <person name="Itagaki H."/>
            <person name="Hosoya T."/>
            <person name="Hosaka K."/>
        </authorList>
    </citation>
    <scope>NUCLEOTIDE SEQUENCE</scope>
    <source>
        <strain evidence="2">MO-923</strain>
    </source>
</reference>
<evidence type="ECO:0000313" key="3">
    <source>
        <dbReference type="Proteomes" id="UP001050691"/>
    </source>
</evidence>
<dbReference type="EMBL" id="BPWL01000001">
    <property type="protein sequence ID" value="GJJ06509.1"/>
    <property type="molecule type" value="Genomic_DNA"/>
</dbReference>
<comment type="caution">
    <text evidence="2">The sequence shown here is derived from an EMBL/GenBank/DDBJ whole genome shotgun (WGS) entry which is preliminary data.</text>
</comment>
<dbReference type="AlphaFoldDB" id="A0AAV4ZX15"/>
<feature type="region of interest" description="Disordered" evidence="1">
    <location>
        <begin position="282"/>
        <end position="311"/>
    </location>
</feature>
<evidence type="ECO:0000256" key="1">
    <source>
        <dbReference type="SAM" id="MobiDB-lite"/>
    </source>
</evidence>
<accession>A0AAV4ZX15</accession>
<organism evidence="2 3">
    <name type="scientific">Clathrus columnatus</name>
    <dbReference type="NCBI Taxonomy" id="1419009"/>
    <lineage>
        <taxon>Eukaryota</taxon>
        <taxon>Fungi</taxon>
        <taxon>Dikarya</taxon>
        <taxon>Basidiomycota</taxon>
        <taxon>Agaricomycotina</taxon>
        <taxon>Agaricomycetes</taxon>
        <taxon>Phallomycetidae</taxon>
        <taxon>Phallales</taxon>
        <taxon>Clathraceae</taxon>
        <taxon>Clathrus</taxon>
    </lineage>
</organism>
<dbReference type="Proteomes" id="UP001050691">
    <property type="component" value="Unassembled WGS sequence"/>
</dbReference>
<keyword evidence="3" id="KW-1185">Reference proteome</keyword>
<gene>
    <name evidence="2" type="ORF">Clacol_000701</name>
</gene>